<reference evidence="2 3" key="1">
    <citation type="submission" date="2018-04" db="EMBL/GenBank/DDBJ databases">
        <title>Flavobacterium sp. nov., isolated from glacier ice.</title>
        <authorList>
            <person name="Liu Q."/>
            <person name="Xin Y.-H."/>
        </authorList>
    </citation>
    <scope>NUCLEOTIDE SEQUENCE [LARGE SCALE GENOMIC DNA]</scope>
    <source>
        <strain evidence="2 3">RB1R5</strain>
    </source>
</reference>
<dbReference type="EMBL" id="QCZI01000004">
    <property type="protein sequence ID" value="PWA06113.1"/>
    <property type="molecule type" value="Genomic_DNA"/>
</dbReference>
<organism evidence="2 3">
    <name type="scientific">Flavobacterium psychrotolerans</name>
    <dbReference type="NCBI Taxonomy" id="2169410"/>
    <lineage>
        <taxon>Bacteria</taxon>
        <taxon>Pseudomonadati</taxon>
        <taxon>Bacteroidota</taxon>
        <taxon>Flavobacteriia</taxon>
        <taxon>Flavobacteriales</taxon>
        <taxon>Flavobacteriaceae</taxon>
        <taxon>Flavobacterium</taxon>
    </lineage>
</organism>
<feature type="transmembrane region" description="Helical" evidence="1">
    <location>
        <begin position="6"/>
        <end position="24"/>
    </location>
</feature>
<keyword evidence="1" id="KW-0472">Membrane</keyword>
<protein>
    <recommendedName>
        <fullName evidence="4">Transmembrane protein</fullName>
    </recommendedName>
</protein>
<name>A0A2U1JMK7_9FLAO</name>
<accession>A0A2U1JMK7</accession>
<keyword evidence="1" id="KW-1133">Transmembrane helix</keyword>
<evidence type="ECO:0000313" key="2">
    <source>
        <dbReference type="EMBL" id="PWA06113.1"/>
    </source>
</evidence>
<keyword evidence="3" id="KW-1185">Reference proteome</keyword>
<dbReference type="Proteomes" id="UP000245449">
    <property type="component" value="Unassembled WGS sequence"/>
</dbReference>
<proteinExistence type="predicted"/>
<evidence type="ECO:0000256" key="1">
    <source>
        <dbReference type="SAM" id="Phobius"/>
    </source>
</evidence>
<sequence>MDTSVTIIGIIIIIIIGIPLYFVFRSNVVNRKKINQLFEQYSQNNYYNFSQHEIQNKKILAIDEIKKGLLLIDLNETNENVLFLDLKKVTNCKLLFTKTNTNDTIEKIEFQFQFKESDKKKCFAFYRIEKDQIGQVCLYEDHQLAKKWETIIQNCISR</sequence>
<dbReference type="OrthoDB" id="1352952at2"/>
<gene>
    <name evidence="2" type="ORF">DB895_04210</name>
</gene>
<dbReference type="RefSeq" id="WP_116724117.1">
    <property type="nucleotide sequence ID" value="NZ_QCZI01000004.1"/>
</dbReference>
<evidence type="ECO:0000313" key="3">
    <source>
        <dbReference type="Proteomes" id="UP000245449"/>
    </source>
</evidence>
<evidence type="ECO:0008006" key="4">
    <source>
        <dbReference type="Google" id="ProtNLM"/>
    </source>
</evidence>
<comment type="caution">
    <text evidence="2">The sequence shown here is derived from an EMBL/GenBank/DDBJ whole genome shotgun (WGS) entry which is preliminary data.</text>
</comment>
<dbReference type="AlphaFoldDB" id="A0A2U1JMK7"/>
<keyword evidence="1" id="KW-0812">Transmembrane</keyword>